<dbReference type="SUPFAM" id="SSF160113">
    <property type="entry name" value="YegP-like"/>
    <property type="match status" value="1"/>
</dbReference>
<comment type="caution">
    <text evidence="2">The sequence shown here is derived from an EMBL/GenBank/DDBJ whole genome shotgun (WGS) entry which is preliminary data.</text>
</comment>
<dbReference type="Pfam" id="PF07411">
    <property type="entry name" value="DUF1508"/>
    <property type="match status" value="1"/>
</dbReference>
<sequence>MAGKFEILKNGEHSYRFRLMAADGTVVAESPEFQHLEAVVAGIKAVRENAATGLVVDHSKQRRAA</sequence>
<dbReference type="OrthoDB" id="4951300at2"/>
<keyword evidence="3" id="KW-1185">Reference proteome</keyword>
<accession>A0A4V2ZSP5</accession>
<name>A0A4V2ZSP5_9MICC</name>
<dbReference type="InterPro" id="IPR036913">
    <property type="entry name" value="YegP-like_sf"/>
</dbReference>
<feature type="domain" description="DUF1508" evidence="1">
    <location>
        <begin position="14"/>
        <end position="57"/>
    </location>
</feature>
<proteinExistence type="predicted"/>
<dbReference type="Proteomes" id="UP000295511">
    <property type="component" value="Unassembled WGS sequence"/>
</dbReference>
<evidence type="ECO:0000313" key="3">
    <source>
        <dbReference type="Proteomes" id="UP000295511"/>
    </source>
</evidence>
<dbReference type="RefSeq" id="WP_133205067.1">
    <property type="nucleotide sequence ID" value="NZ_SMRU01000017.1"/>
</dbReference>
<gene>
    <name evidence="2" type="ORF">E1809_15130</name>
</gene>
<evidence type="ECO:0000259" key="1">
    <source>
        <dbReference type="Pfam" id="PF07411"/>
    </source>
</evidence>
<dbReference type="EMBL" id="SMRU01000017">
    <property type="protein sequence ID" value="TDF93974.1"/>
    <property type="molecule type" value="Genomic_DNA"/>
</dbReference>
<dbReference type="Gene3D" id="2.30.29.80">
    <property type="match status" value="1"/>
</dbReference>
<protein>
    <submittedName>
        <fullName evidence="2">DUF1508 domain-containing protein</fullName>
    </submittedName>
</protein>
<reference evidence="2 3" key="1">
    <citation type="submission" date="2019-03" db="EMBL/GenBank/DDBJ databases">
        <title>Whole genome sequence of Arthrobacter sp JH1-1.</title>
        <authorList>
            <person name="Trinh H.N."/>
        </authorList>
    </citation>
    <scope>NUCLEOTIDE SEQUENCE [LARGE SCALE GENOMIC DNA]</scope>
    <source>
        <strain evidence="2 3">JH1-1</strain>
    </source>
</reference>
<dbReference type="AlphaFoldDB" id="A0A4V2ZSP5"/>
<evidence type="ECO:0000313" key="2">
    <source>
        <dbReference type="EMBL" id="TDF93974.1"/>
    </source>
</evidence>
<dbReference type="InterPro" id="IPR010879">
    <property type="entry name" value="DUF1508"/>
</dbReference>
<organism evidence="2 3">
    <name type="scientific">Arthrobacter terricola</name>
    <dbReference type="NCBI Taxonomy" id="2547396"/>
    <lineage>
        <taxon>Bacteria</taxon>
        <taxon>Bacillati</taxon>
        <taxon>Actinomycetota</taxon>
        <taxon>Actinomycetes</taxon>
        <taxon>Micrococcales</taxon>
        <taxon>Micrococcaceae</taxon>
        <taxon>Arthrobacter</taxon>
    </lineage>
</organism>